<evidence type="ECO:0000256" key="1">
    <source>
        <dbReference type="SAM" id="MobiDB-lite"/>
    </source>
</evidence>
<feature type="compositionally biased region" description="Polar residues" evidence="1">
    <location>
        <begin position="408"/>
        <end position="421"/>
    </location>
</feature>
<feature type="region of interest" description="Disordered" evidence="1">
    <location>
        <begin position="132"/>
        <end position="158"/>
    </location>
</feature>
<reference evidence="3" key="1">
    <citation type="submission" date="2016-02" db="EMBL/GenBank/DDBJ databases">
        <title>Draft genome sequence of Microdochium bolleyi, a fungal endophyte of beachgrass.</title>
        <authorList>
            <consortium name="DOE Joint Genome Institute"/>
            <person name="David A.S."/>
            <person name="May G."/>
            <person name="Haridas S."/>
            <person name="Lim J."/>
            <person name="Wang M."/>
            <person name="Labutti K."/>
            <person name="Lipzen A."/>
            <person name="Barry K."/>
            <person name="Grigoriev I.V."/>
        </authorList>
    </citation>
    <scope>NUCLEOTIDE SEQUENCE [LARGE SCALE GENOMIC DNA]</scope>
    <source>
        <strain evidence="3">J235TASD1</strain>
    </source>
</reference>
<dbReference type="Proteomes" id="UP000070501">
    <property type="component" value="Unassembled WGS sequence"/>
</dbReference>
<name>A0A136JIE2_9PEZI</name>
<dbReference type="OrthoDB" id="5401106at2759"/>
<dbReference type="InParanoid" id="A0A136JIE2"/>
<evidence type="ECO:0000313" key="2">
    <source>
        <dbReference type="EMBL" id="KXJ96886.1"/>
    </source>
</evidence>
<feature type="compositionally biased region" description="Basic and acidic residues" evidence="1">
    <location>
        <begin position="395"/>
        <end position="405"/>
    </location>
</feature>
<dbReference type="AlphaFoldDB" id="A0A136JIE2"/>
<evidence type="ECO:0000313" key="3">
    <source>
        <dbReference type="Proteomes" id="UP000070501"/>
    </source>
</evidence>
<feature type="compositionally biased region" description="Low complexity" evidence="1">
    <location>
        <begin position="337"/>
        <end position="346"/>
    </location>
</feature>
<feature type="region of interest" description="Disordered" evidence="1">
    <location>
        <begin position="774"/>
        <end position="820"/>
    </location>
</feature>
<accession>A0A136JIE2</accession>
<feature type="region of interest" description="Disordered" evidence="1">
    <location>
        <begin position="395"/>
        <end position="424"/>
    </location>
</feature>
<sequence>MSHHGSVVAFEGNHDLISTQLRLLPNSPKILIVPSIEYFLDEDTTAPAEDLQANILRIHSAAAKRAGIVGAFLGDSTREHKKLVFLNGGTAAATAKCIVAIRAHYINTTVEEAEFIYHELVRNGVAGLNHPRSGDEHSVTSYSFRGNETDHGCSGEDLEEPMDDPISRAMQAADALDRETESLQPSNELDLTVASRPRSMSLPGHQFPDDIASAAPFYVFVAHCKGKKRPASYNDIGTVITSKYTNQSTETDRNYVDRGVDAIEPHFLDLEAARGLELPTDAPFEIVIPMLEDLVIHFKSEVPDLVLSTIISGLQEGTYPVSLPPLLRENGEDRSSSRSSTSSHESMPPNSDAGYCGMSTSTVPTSVFPADSDDYDPYASHGDYLRQPDHVWGRGRTEIDKHDPPMHMSTSLASESKSTPQAQPPVMEKNFHAFQTTDCSNAVGIQNSLRSILNIYFPPQDGGVDHFKFSSLPEMGSLWKPVFRDGDIDGSQARNTSIDLILAIGAQKGVDRSFLGAVSGSIEKLGSKPNGITRSGRLDLRYLIANAMQTFTAQPLTNQTNDNPFTNSVLLATLIIPFLELYLAAHTDTRFLLLEYPPEHLTTVLALQRLIGIDLIKVAGIIDAEAGEPKPFPGFKPHSPLRSSHSTTQSISCMSVTSTNSVATTATLLAPGSRKCEAPSFSKANFLLTSSATESEIATLISTIWKLLVDISPFYIPDGTPRTLSARHISENRQVRRISSDLHPRAPTPLIESTVEYAPLTAATAMMGFAVADDEAESKSPRRSAGAPVSKLTALSQSDSMPSALDDQSATSPLRSSRASITETIKSSKTMQTMASQRKKIRSIMLGRSAENEPPVPSPPTTMNGSFFDLSDDDDDRFAAEERKYIPLFGRTPVVRKGNSRKALKWLGLSVEQ</sequence>
<dbReference type="STRING" id="196109.A0A136JIE2"/>
<keyword evidence="3" id="KW-1185">Reference proteome</keyword>
<evidence type="ECO:0008006" key="4">
    <source>
        <dbReference type="Google" id="ProtNLM"/>
    </source>
</evidence>
<proteinExistence type="predicted"/>
<dbReference type="EMBL" id="KQ964245">
    <property type="protein sequence ID" value="KXJ96886.1"/>
    <property type="molecule type" value="Genomic_DNA"/>
</dbReference>
<organism evidence="2 3">
    <name type="scientific">Microdochium bolleyi</name>
    <dbReference type="NCBI Taxonomy" id="196109"/>
    <lineage>
        <taxon>Eukaryota</taxon>
        <taxon>Fungi</taxon>
        <taxon>Dikarya</taxon>
        <taxon>Ascomycota</taxon>
        <taxon>Pezizomycotina</taxon>
        <taxon>Sordariomycetes</taxon>
        <taxon>Xylariomycetidae</taxon>
        <taxon>Xylariales</taxon>
        <taxon>Microdochiaceae</taxon>
        <taxon>Microdochium</taxon>
    </lineage>
</organism>
<protein>
    <recommendedName>
        <fullName evidence="4">Gastric mucin-like protein</fullName>
    </recommendedName>
</protein>
<feature type="region of interest" description="Disordered" evidence="1">
    <location>
        <begin position="322"/>
        <end position="358"/>
    </location>
</feature>
<gene>
    <name evidence="2" type="ORF">Micbo1qcDRAFT_229679</name>
</gene>
<feature type="compositionally biased region" description="Polar residues" evidence="1">
    <location>
        <begin position="793"/>
        <end position="820"/>
    </location>
</feature>